<dbReference type="GO" id="GO:0008017">
    <property type="term" value="F:microtubule binding"/>
    <property type="evidence" value="ECO:0007669"/>
    <property type="project" value="InterPro"/>
</dbReference>
<dbReference type="InterPro" id="IPR006964">
    <property type="entry name" value="NUDE_dom"/>
</dbReference>
<reference evidence="10" key="1">
    <citation type="submission" date="2021-06" db="EMBL/GenBank/DDBJ databases">
        <authorList>
            <person name="Kallberg Y."/>
            <person name="Tangrot J."/>
            <person name="Rosling A."/>
        </authorList>
    </citation>
    <scope>NUCLEOTIDE SEQUENCE</scope>
    <source>
        <strain evidence="10">AZ414A</strain>
    </source>
</reference>
<comment type="caution">
    <text evidence="10">The sequence shown here is derived from an EMBL/GenBank/DDBJ whole genome shotgun (WGS) entry which is preliminary data.</text>
</comment>
<dbReference type="PANTHER" id="PTHR10921:SF1">
    <property type="entry name" value="NUCLEAR DISTRIBUTION PROTEIN NUDE HOMOLOG"/>
    <property type="match status" value="1"/>
</dbReference>
<feature type="coiled-coil region" evidence="7">
    <location>
        <begin position="6"/>
        <end position="86"/>
    </location>
</feature>
<dbReference type="InterPro" id="IPR033494">
    <property type="entry name" value="NUDE"/>
</dbReference>
<protein>
    <submittedName>
        <fullName evidence="10">1735_t:CDS:1</fullName>
    </submittedName>
</protein>
<proteinExistence type="inferred from homology"/>
<dbReference type="Proteomes" id="UP000789706">
    <property type="component" value="Unassembled WGS sequence"/>
</dbReference>
<dbReference type="EMBL" id="CAJVPK010001821">
    <property type="protein sequence ID" value="CAG8599321.1"/>
    <property type="molecule type" value="Genomic_DNA"/>
</dbReference>
<comment type="similarity">
    <text evidence="2">Belongs to the nudE family.</text>
</comment>
<evidence type="ECO:0000256" key="7">
    <source>
        <dbReference type="SAM" id="Coils"/>
    </source>
</evidence>
<dbReference type="GO" id="GO:0000776">
    <property type="term" value="C:kinetochore"/>
    <property type="evidence" value="ECO:0007669"/>
    <property type="project" value="TreeGrafter"/>
</dbReference>
<keyword evidence="11" id="KW-1185">Reference proteome</keyword>
<accession>A0A9N9GDE2</accession>
<keyword evidence="4" id="KW-0493">Microtubule</keyword>
<evidence type="ECO:0000256" key="1">
    <source>
        <dbReference type="ARBA" id="ARBA00004245"/>
    </source>
</evidence>
<feature type="domain" description="NUDE" evidence="9">
    <location>
        <begin position="132"/>
        <end position="279"/>
    </location>
</feature>
<evidence type="ECO:0000256" key="2">
    <source>
        <dbReference type="ARBA" id="ARBA00007429"/>
    </source>
</evidence>
<comment type="subcellular location">
    <subcellularLocation>
        <location evidence="1">Cytoplasm</location>
        <location evidence="1">Cytoskeleton</location>
    </subcellularLocation>
</comment>
<dbReference type="GO" id="GO:0007059">
    <property type="term" value="P:chromosome segregation"/>
    <property type="evidence" value="ECO:0007669"/>
    <property type="project" value="TreeGrafter"/>
</dbReference>
<evidence type="ECO:0000256" key="6">
    <source>
        <dbReference type="ARBA" id="ARBA00023212"/>
    </source>
</evidence>
<dbReference type="PANTHER" id="PTHR10921">
    <property type="entry name" value="NUCLEAR DISTRIBUTION PROTEIN NUDE HOMOLOG 1"/>
    <property type="match status" value="1"/>
</dbReference>
<feature type="compositionally biased region" description="Pro residues" evidence="8">
    <location>
        <begin position="282"/>
        <end position="292"/>
    </location>
</feature>
<dbReference type="GO" id="GO:0005871">
    <property type="term" value="C:kinesin complex"/>
    <property type="evidence" value="ECO:0007669"/>
    <property type="project" value="TreeGrafter"/>
</dbReference>
<evidence type="ECO:0000256" key="5">
    <source>
        <dbReference type="ARBA" id="ARBA00023054"/>
    </source>
</evidence>
<evidence type="ECO:0000256" key="4">
    <source>
        <dbReference type="ARBA" id="ARBA00022701"/>
    </source>
</evidence>
<evidence type="ECO:0000313" key="10">
    <source>
        <dbReference type="EMBL" id="CAG8599321.1"/>
    </source>
</evidence>
<dbReference type="Gene3D" id="6.10.250.1080">
    <property type="match status" value="1"/>
</dbReference>
<evidence type="ECO:0000313" key="11">
    <source>
        <dbReference type="Proteomes" id="UP000789706"/>
    </source>
</evidence>
<feature type="region of interest" description="Disordered" evidence="8">
    <location>
        <begin position="282"/>
        <end position="318"/>
    </location>
</feature>
<evidence type="ECO:0000256" key="3">
    <source>
        <dbReference type="ARBA" id="ARBA00022490"/>
    </source>
</evidence>
<gene>
    <name evidence="10" type="ORF">DEBURN_LOCUS9440</name>
</gene>
<dbReference type="OrthoDB" id="5877028at2759"/>
<dbReference type="Pfam" id="PF04880">
    <property type="entry name" value="NUDE_C"/>
    <property type="match status" value="1"/>
</dbReference>
<keyword evidence="5 7" id="KW-0175">Coiled coil</keyword>
<sequence>MSPKAFKTIEEELLYYKDKNSSLEEELLETQNELEEFQTSSREYEAELVKELEASEKHLAELRTKKEILKNEVEEWKAKYYQAKTEYNVTTTQMQRELDSLRSIEKQYIIKTRDLELYNDDLERNERAAISSLQDLENKYNKVIERNAILENELEARNNLIVQVQRLKDELQDVNIELAIMKNKEDGEFEQNLSVQSSVAQVQDSEVINSKAQKVSPSKREPLHIICPNSTRPIKSLKQQPVKPTKSGEPIDQAINKVKMAQDMSLEARLVSCRSLVTPLLAPPPSYSPPHSPKFAGQPQKRTSIKSRTPSLSKGKAFPMPPINYNRVGMMNVA</sequence>
<dbReference type="GO" id="GO:0005874">
    <property type="term" value="C:microtubule"/>
    <property type="evidence" value="ECO:0007669"/>
    <property type="project" value="UniProtKB-KW"/>
</dbReference>
<keyword evidence="6" id="KW-0206">Cytoskeleton</keyword>
<dbReference type="GO" id="GO:0047496">
    <property type="term" value="P:vesicle transport along microtubule"/>
    <property type="evidence" value="ECO:0007669"/>
    <property type="project" value="TreeGrafter"/>
</dbReference>
<name>A0A9N9GDE2_9GLOM</name>
<evidence type="ECO:0000259" key="9">
    <source>
        <dbReference type="Pfam" id="PF04880"/>
    </source>
</evidence>
<dbReference type="AlphaFoldDB" id="A0A9N9GDE2"/>
<feature type="coiled-coil region" evidence="7">
    <location>
        <begin position="119"/>
        <end position="184"/>
    </location>
</feature>
<dbReference type="GO" id="GO:0000132">
    <property type="term" value="P:establishment of mitotic spindle orientation"/>
    <property type="evidence" value="ECO:0007669"/>
    <property type="project" value="TreeGrafter"/>
</dbReference>
<feature type="compositionally biased region" description="Polar residues" evidence="8">
    <location>
        <begin position="300"/>
        <end position="312"/>
    </location>
</feature>
<organism evidence="10 11">
    <name type="scientific">Diversispora eburnea</name>
    <dbReference type="NCBI Taxonomy" id="1213867"/>
    <lineage>
        <taxon>Eukaryota</taxon>
        <taxon>Fungi</taxon>
        <taxon>Fungi incertae sedis</taxon>
        <taxon>Mucoromycota</taxon>
        <taxon>Glomeromycotina</taxon>
        <taxon>Glomeromycetes</taxon>
        <taxon>Diversisporales</taxon>
        <taxon>Diversisporaceae</taxon>
        <taxon>Diversispora</taxon>
    </lineage>
</organism>
<evidence type="ECO:0000256" key="8">
    <source>
        <dbReference type="SAM" id="MobiDB-lite"/>
    </source>
</evidence>
<keyword evidence="3" id="KW-0963">Cytoplasm</keyword>
<dbReference type="GO" id="GO:0007020">
    <property type="term" value="P:microtubule nucleation"/>
    <property type="evidence" value="ECO:0007669"/>
    <property type="project" value="TreeGrafter"/>
</dbReference>
<dbReference type="GO" id="GO:0051642">
    <property type="term" value="P:centrosome localization"/>
    <property type="evidence" value="ECO:0007669"/>
    <property type="project" value="TreeGrafter"/>
</dbReference>